<dbReference type="Pfam" id="PF00628">
    <property type="entry name" value="PHD"/>
    <property type="match status" value="1"/>
</dbReference>
<dbReference type="PANTHER" id="PTHR45915">
    <property type="entry name" value="TRANSCRIPTION INTERMEDIARY FACTOR"/>
    <property type="match status" value="1"/>
</dbReference>
<dbReference type="Gene3D" id="3.30.40.10">
    <property type="entry name" value="Zinc/RING finger domain, C3HC4 (zinc finger)"/>
    <property type="match status" value="1"/>
</dbReference>
<keyword evidence="4" id="KW-0862">Zinc</keyword>
<dbReference type="InterPro" id="IPR001965">
    <property type="entry name" value="Znf_PHD"/>
</dbReference>
<sequence>MIMVLDLEPEDQIQESKCVEPPSTQEAFQNGGGESKDTESEDFCAVCLNGGDLLCCDLCPKVYHLACHLPSLLTFPTRVRYCITLTVFYCNLFHF</sequence>
<name>A0A3Q3DJC4_HIPCM</name>
<evidence type="ECO:0000313" key="7">
    <source>
        <dbReference type="Ensembl" id="ENSHCOP00000013705.1"/>
    </source>
</evidence>
<reference evidence="7" key="1">
    <citation type="submission" date="2025-08" db="UniProtKB">
        <authorList>
            <consortium name="Ensembl"/>
        </authorList>
    </citation>
    <scope>IDENTIFICATION</scope>
</reference>
<dbReference type="GO" id="GO:0005634">
    <property type="term" value="C:nucleus"/>
    <property type="evidence" value="ECO:0007669"/>
    <property type="project" value="UniProtKB-SubCell"/>
</dbReference>
<proteinExistence type="predicted"/>
<organism evidence="7 8">
    <name type="scientific">Hippocampus comes</name>
    <name type="common">Tiger tail seahorse</name>
    <dbReference type="NCBI Taxonomy" id="109280"/>
    <lineage>
        <taxon>Eukaryota</taxon>
        <taxon>Metazoa</taxon>
        <taxon>Chordata</taxon>
        <taxon>Craniata</taxon>
        <taxon>Vertebrata</taxon>
        <taxon>Euteleostomi</taxon>
        <taxon>Actinopterygii</taxon>
        <taxon>Neopterygii</taxon>
        <taxon>Teleostei</taxon>
        <taxon>Neoteleostei</taxon>
        <taxon>Acanthomorphata</taxon>
        <taxon>Syngnathiaria</taxon>
        <taxon>Syngnathiformes</taxon>
        <taxon>Syngnathoidei</taxon>
        <taxon>Syngnathidae</taxon>
        <taxon>Hippocampus</taxon>
    </lineage>
</organism>
<dbReference type="Ensembl" id="ENSHCOT00000021111.1">
    <property type="protein sequence ID" value="ENSHCOP00000013705.1"/>
    <property type="gene ID" value="ENSHCOG00000016912.1"/>
</dbReference>
<evidence type="ECO:0000259" key="6">
    <source>
        <dbReference type="SMART" id="SM00249"/>
    </source>
</evidence>
<keyword evidence="8" id="KW-1185">Reference proteome</keyword>
<feature type="region of interest" description="Disordered" evidence="5">
    <location>
        <begin position="16"/>
        <end position="39"/>
    </location>
</feature>
<evidence type="ECO:0000256" key="1">
    <source>
        <dbReference type="ARBA" id="ARBA00004123"/>
    </source>
</evidence>
<evidence type="ECO:0000256" key="3">
    <source>
        <dbReference type="ARBA" id="ARBA00022771"/>
    </source>
</evidence>
<evidence type="ECO:0000313" key="8">
    <source>
        <dbReference type="Proteomes" id="UP000264820"/>
    </source>
</evidence>
<dbReference type="InterPro" id="IPR019787">
    <property type="entry name" value="Znf_PHD-finger"/>
</dbReference>
<dbReference type="SMART" id="SM00249">
    <property type="entry name" value="PHD"/>
    <property type="match status" value="1"/>
</dbReference>
<dbReference type="GeneTree" id="ENSGT00940000175367"/>
<evidence type="ECO:0000256" key="2">
    <source>
        <dbReference type="ARBA" id="ARBA00022723"/>
    </source>
</evidence>
<evidence type="ECO:0000256" key="5">
    <source>
        <dbReference type="SAM" id="MobiDB-lite"/>
    </source>
</evidence>
<evidence type="ECO:0000256" key="4">
    <source>
        <dbReference type="ARBA" id="ARBA00022833"/>
    </source>
</evidence>
<dbReference type="InterPro" id="IPR013083">
    <property type="entry name" value="Znf_RING/FYVE/PHD"/>
</dbReference>
<feature type="domain" description="Zinc finger PHD-type" evidence="6">
    <location>
        <begin position="43"/>
        <end position="94"/>
    </location>
</feature>
<dbReference type="Proteomes" id="UP000264820">
    <property type="component" value="Unplaced"/>
</dbReference>
<keyword evidence="3" id="KW-0863">Zinc-finger</keyword>
<reference evidence="7" key="2">
    <citation type="submission" date="2025-09" db="UniProtKB">
        <authorList>
            <consortium name="Ensembl"/>
        </authorList>
    </citation>
    <scope>IDENTIFICATION</scope>
</reference>
<dbReference type="InterPro" id="IPR011011">
    <property type="entry name" value="Znf_FYVE_PHD"/>
</dbReference>
<dbReference type="PANTHER" id="PTHR45915:SF7">
    <property type="entry name" value="TRIPARTITE MOTIF-CONTAINING PROTEIN 66"/>
    <property type="match status" value="1"/>
</dbReference>
<protein>
    <recommendedName>
        <fullName evidence="6">Zinc finger PHD-type domain-containing protein</fullName>
    </recommendedName>
</protein>
<comment type="subcellular location">
    <subcellularLocation>
        <location evidence="1">Nucleus</location>
    </subcellularLocation>
</comment>
<dbReference type="GO" id="GO:0008270">
    <property type="term" value="F:zinc ion binding"/>
    <property type="evidence" value="ECO:0007669"/>
    <property type="project" value="UniProtKB-KW"/>
</dbReference>
<dbReference type="SUPFAM" id="SSF57903">
    <property type="entry name" value="FYVE/PHD zinc finger"/>
    <property type="match status" value="1"/>
</dbReference>
<accession>A0A3Q3DJC4</accession>
<dbReference type="GO" id="GO:0000785">
    <property type="term" value="C:chromatin"/>
    <property type="evidence" value="ECO:0007669"/>
    <property type="project" value="TreeGrafter"/>
</dbReference>
<keyword evidence="2" id="KW-0479">Metal-binding</keyword>
<dbReference type="AlphaFoldDB" id="A0A3Q3DJC4"/>